<keyword evidence="6" id="KW-0067">ATP-binding</keyword>
<evidence type="ECO:0000313" key="8">
    <source>
        <dbReference type="Proteomes" id="UP000289340"/>
    </source>
</evidence>
<keyword evidence="8" id="KW-1185">Reference proteome</keyword>
<sequence length="73" mass="8560">MLVVFVPFWGDSPTEIFEAMLRANLRFPTRVFCSISPAAKDLLRRMLCKELSRKFSIEQVLRHPWFSVAEQSE</sequence>
<evidence type="ECO:0000256" key="6">
    <source>
        <dbReference type="ARBA" id="ARBA00022840"/>
    </source>
</evidence>
<keyword evidence="5 7" id="KW-0418">Kinase</keyword>
<dbReference type="SUPFAM" id="SSF56112">
    <property type="entry name" value="Protein kinase-like (PK-like)"/>
    <property type="match status" value="1"/>
</dbReference>
<accession>A0A445HLR7</accession>
<gene>
    <name evidence="7" type="ORF">D0Y65_033514</name>
</gene>
<dbReference type="Gene3D" id="1.10.510.10">
    <property type="entry name" value="Transferase(Phosphotransferase) domain 1"/>
    <property type="match status" value="1"/>
</dbReference>
<dbReference type="PANTHER" id="PTHR24349">
    <property type="entry name" value="SERINE/THREONINE-PROTEIN KINASE"/>
    <property type="match status" value="1"/>
</dbReference>
<evidence type="ECO:0000256" key="5">
    <source>
        <dbReference type="ARBA" id="ARBA00022777"/>
    </source>
</evidence>
<proteinExistence type="inferred from homology"/>
<keyword evidence="2" id="KW-0723">Serine/threonine-protein kinase</keyword>
<comment type="similarity">
    <text evidence="1">Belongs to the protein kinase superfamily. CAMK Ser/Thr protein kinase family. CaMK subfamily.</text>
</comment>
<dbReference type="InterPro" id="IPR011009">
    <property type="entry name" value="Kinase-like_dom_sf"/>
</dbReference>
<protein>
    <submittedName>
        <fullName evidence="7">Phosphoenolpyruvate carboxylase kinase 1</fullName>
    </submittedName>
</protein>
<dbReference type="EMBL" id="QZWG01000012">
    <property type="protein sequence ID" value="RZB74544.1"/>
    <property type="molecule type" value="Genomic_DNA"/>
</dbReference>
<evidence type="ECO:0000256" key="1">
    <source>
        <dbReference type="ARBA" id="ARBA00005354"/>
    </source>
</evidence>
<dbReference type="Proteomes" id="UP000289340">
    <property type="component" value="Chromosome 12"/>
</dbReference>
<dbReference type="InterPro" id="IPR050205">
    <property type="entry name" value="CDPK_Ser/Thr_kinases"/>
</dbReference>
<keyword evidence="7" id="KW-0670">Pyruvate</keyword>
<dbReference type="AlphaFoldDB" id="A0A445HLR7"/>
<evidence type="ECO:0000256" key="3">
    <source>
        <dbReference type="ARBA" id="ARBA00022679"/>
    </source>
</evidence>
<dbReference type="GO" id="GO:0004674">
    <property type="term" value="F:protein serine/threonine kinase activity"/>
    <property type="evidence" value="ECO:0007669"/>
    <property type="project" value="UniProtKB-KW"/>
</dbReference>
<dbReference type="GO" id="GO:0005524">
    <property type="term" value="F:ATP binding"/>
    <property type="evidence" value="ECO:0007669"/>
    <property type="project" value="UniProtKB-KW"/>
</dbReference>
<name>A0A445HLR7_GLYSO</name>
<evidence type="ECO:0000256" key="2">
    <source>
        <dbReference type="ARBA" id="ARBA00022527"/>
    </source>
</evidence>
<keyword evidence="4" id="KW-0547">Nucleotide-binding</keyword>
<organism evidence="7 8">
    <name type="scientific">Glycine soja</name>
    <name type="common">Wild soybean</name>
    <dbReference type="NCBI Taxonomy" id="3848"/>
    <lineage>
        <taxon>Eukaryota</taxon>
        <taxon>Viridiplantae</taxon>
        <taxon>Streptophyta</taxon>
        <taxon>Embryophyta</taxon>
        <taxon>Tracheophyta</taxon>
        <taxon>Spermatophyta</taxon>
        <taxon>Magnoliopsida</taxon>
        <taxon>eudicotyledons</taxon>
        <taxon>Gunneridae</taxon>
        <taxon>Pentapetalae</taxon>
        <taxon>rosids</taxon>
        <taxon>fabids</taxon>
        <taxon>Fabales</taxon>
        <taxon>Fabaceae</taxon>
        <taxon>Papilionoideae</taxon>
        <taxon>50 kb inversion clade</taxon>
        <taxon>NPAAA clade</taxon>
        <taxon>indigoferoid/millettioid clade</taxon>
        <taxon>Phaseoleae</taxon>
        <taxon>Glycine</taxon>
        <taxon>Glycine subgen. Soja</taxon>
    </lineage>
</organism>
<keyword evidence="3" id="KW-0808">Transferase</keyword>
<evidence type="ECO:0000256" key="4">
    <source>
        <dbReference type="ARBA" id="ARBA00022741"/>
    </source>
</evidence>
<comment type="caution">
    <text evidence="7">The sequence shown here is derived from an EMBL/GenBank/DDBJ whole genome shotgun (WGS) entry which is preliminary data.</text>
</comment>
<evidence type="ECO:0000313" key="7">
    <source>
        <dbReference type="EMBL" id="RZB74544.1"/>
    </source>
</evidence>
<reference evidence="7 8" key="1">
    <citation type="submission" date="2018-09" db="EMBL/GenBank/DDBJ databases">
        <title>A high-quality reference genome of wild soybean provides a powerful tool to mine soybean genomes.</title>
        <authorList>
            <person name="Xie M."/>
            <person name="Chung C.Y.L."/>
            <person name="Li M.-W."/>
            <person name="Wong F.-L."/>
            <person name="Chan T.-F."/>
            <person name="Lam H.-M."/>
        </authorList>
    </citation>
    <scope>NUCLEOTIDE SEQUENCE [LARGE SCALE GENOMIC DNA]</scope>
    <source>
        <strain evidence="8">cv. W05</strain>
        <tissue evidence="7">Hypocotyl of etiolated seedlings</tissue>
    </source>
</reference>